<dbReference type="PATRIC" id="fig|86840.3.peg.214"/>
<reference evidence="1 2" key="1">
    <citation type="submission" date="2015-09" db="EMBL/GenBank/DDBJ databases">
        <title>Genome announcement of multiple Pseudomonas syringae strains.</title>
        <authorList>
            <person name="Thakur S."/>
            <person name="Wang P.W."/>
            <person name="Gong Y."/>
            <person name="Weir B.S."/>
            <person name="Guttman D.S."/>
        </authorList>
    </citation>
    <scope>NUCLEOTIDE SEQUENCE [LARGE SCALE GENOMIC DNA]</scope>
    <source>
        <strain evidence="1 2">ICMP2823</strain>
    </source>
</reference>
<evidence type="ECO:0000313" key="2">
    <source>
        <dbReference type="Proteomes" id="UP000050564"/>
    </source>
</evidence>
<name>A0A0P9LRB8_PSECA</name>
<dbReference type="Proteomes" id="UP000050564">
    <property type="component" value="Unassembled WGS sequence"/>
</dbReference>
<dbReference type="AlphaFoldDB" id="A0A0P9LRB8"/>
<gene>
    <name evidence="1" type="ORF">ALO81_200199</name>
</gene>
<comment type="caution">
    <text evidence="1">The sequence shown here is derived from an EMBL/GenBank/DDBJ whole genome shotgun (WGS) entry which is preliminary data.</text>
</comment>
<organism evidence="1 2">
    <name type="scientific">Pseudomonas cannabina</name>
    <dbReference type="NCBI Taxonomy" id="86840"/>
    <lineage>
        <taxon>Bacteria</taxon>
        <taxon>Pseudomonadati</taxon>
        <taxon>Pseudomonadota</taxon>
        <taxon>Gammaproteobacteria</taxon>
        <taxon>Pseudomonadales</taxon>
        <taxon>Pseudomonadaceae</taxon>
        <taxon>Pseudomonas</taxon>
    </lineage>
</organism>
<dbReference type="EMBL" id="LJPX01000061">
    <property type="protein sequence ID" value="KPW80729.1"/>
    <property type="molecule type" value="Genomic_DNA"/>
</dbReference>
<accession>A0A0P9LRB8</accession>
<proteinExistence type="predicted"/>
<evidence type="ECO:0000313" key="1">
    <source>
        <dbReference type="EMBL" id="KPW80729.1"/>
    </source>
</evidence>
<protein>
    <submittedName>
        <fullName evidence="1">Uncharacterized protein</fullName>
    </submittedName>
</protein>
<sequence length="40" mass="4562">MSDLLAIPLRRGGLHMPIETIEKETDLRTLFIRDSNQPSP</sequence>